<dbReference type="EMBL" id="CP001340">
    <property type="protein sequence ID" value="ACL95933.1"/>
    <property type="molecule type" value="Genomic_DNA"/>
</dbReference>
<dbReference type="KEGG" id="ccs:CCNA_02468"/>
<evidence type="ECO:0000313" key="1">
    <source>
        <dbReference type="EMBL" id="ACL95933.1"/>
    </source>
</evidence>
<organism evidence="1 2">
    <name type="scientific">Caulobacter vibrioides (strain NA1000 / CB15N)</name>
    <name type="common">Caulobacter crescentus</name>
    <dbReference type="NCBI Taxonomy" id="565050"/>
    <lineage>
        <taxon>Bacteria</taxon>
        <taxon>Pseudomonadati</taxon>
        <taxon>Pseudomonadota</taxon>
        <taxon>Alphaproteobacteria</taxon>
        <taxon>Caulobacterales</taxon>
        <taxon>Caulobacteraceae</taxon>
        <taxon>Caulobacter</taxon>
    </lineage>
</organism>
<sequence>MSQFRSARERLGLYRLKMAACILLQSGRRRSLSVGEFRRLGSGRRLPIGRVVSLECARNAVSRKKAWLTALRSGCLLSADLVKPS</sequence>
<keyword evidence="2" id="KW-1185">Reference proteome</keyword>
<accession>A0A0H3CC66</accession>
<dbReference type="Proteomes" id="UP000001364">
    <property type="component" value="Chromosome"/>
</dbReference>
<dbReference type="RefSeq" id="WP_012640482.1">
    <property type="nucleotide sequence ID" value="NC_011916.1"/>
</dbReference>
<evidence type="ECO:0000313" key="2">
    <source>
        <dbReference type="Proteomes" id="UP000001364"/>
    </source>
</evidence>
<name>A0A0H3CC66_CAUVN</name>
<gene>
    <name evidence="1" type="ordered locus">CCNA_02468</name>
</gene>
<proteinExistence type="predicted"/>
<protein>
    <submittedName>
        <fullName evidence="1">Uncharacterized protein</fullName>
    </submittedName>
</protein>
<dbReference type="AlphaFoldDB" id="A0A0H3CC66"/>
<dbReference type="RefSeq" id="YP_002517841.1">
    <property type="nucleotide sequence ID" value="NC_011916.1"/>
</dbReference>
<dbReference type="GeneID" id="7330620"/>
<reference evidence="1 2" key="1">
    <citation type="journal article" date="2010" name="J. Bacteriol.">
        <title>The genetic basis of laboratory adaptation in Caulobacter crescentus.</title>
        <authorList>
            <person name="Marks M.E."/>
            <person name="Castro-Rojas C.M."/>
            <person name="Teiling C."/>
            <person name="Du L."/>
            <person name="Kapatral V."/>
            <person name="Walunas T.L."/>
            <person name="Crosson S."/>
        </authorList>
    </citation>
    <scope>NUCLEOTIDE SEQUENCE [LARGE SCALE GENOMIC DNA]</scope>
    <source>
        <strain evidence="2">NA1000 / CB15N</strain>
    </source>
</reference>
<dbReference type="HOGENOM" id="CLU_2506657_0_0_5"/>